<name>A0ABZ3EX25_9FIRM</name>
<keyword evidence="18" id="KW-1185">Reference proteome</keyword>
<keyword evidence="4" id="KW-1003">Cell membrane</keyword>
<dbReference type="InterPro" id="IPR005467">
    <property type="entry name" value="His_kinase_dom"/>
</dbReference>
<dbReference type="SMART" id="SM00304">
    <property type="entry name" value="HAMP"/>
    <property type="match status" value="1"/>
</dbReference>
<sequence>MSEKLLNKNRKSIRDMSLQTKIALTLVTSSVIIFVVNLFMYLNINSMVNKLDVVYQGNVKLNELNDALTNVQTSMTTYLNTKSSDSMEDYYRSEQNYQSMMLELNDIISNDQLLLMERNIRYMSDNYLELTNQTVEAKRGRNVEKYKVRYENASELYEYISTYIYSLNNEQFKNNSLTYEALSISFKSLELVSNGILICVVICNIVLTIVLTRTITNPLKALSVAASEVAKGNFDLDLLEVQSRDEIGVVTKAFNKMIVNIRAYIARIKTSMEKERAMKEKELMMETHLKDAQLKYLQAQINPHFLFNTLNAGAQLAMMERADRTYEYVQNMAEFFRYNMKNNEIVTLGDEISLIDSYIYILNVRFSGEIHFEKNVDERFNNIQVPSMILQPIVENSVNYGIRDIGWEGKIILSVYEIEDNVCISVRDNGIGIKKEKIEKILNGNLKSEDISGNSNGIGLDNVISRLKLFLESEDVLEIVSEGENKGTEVRIYLPVQEKRYEDV</sequence>
<keyword evidence="5" id="KW-0597">Phosphoprotein</keyword>
<feature type="domain" description="HAMP" evidence="16">
    <location>
        <begin position="213"/>
        <end position="266"/>
    </location>
</feature>
<evidence type="ECO:0000256" key="14">
    <source>
        <dbReference type="SAM" id="Phobius"/>
    </source>
</evidence>
<comment type="subcellular location">
    <subcellularLocation>
        <location evidence="2">Cell membrane</location>
        <topology evidence="2">Multi-pass membrane protein</topology>
    </subcellularLocation>
</comment>
<reference evidence="17 18" key="1">
    <citation type="submission" date="2024-02" db="EMBL/GenBank/DDBJ databases">
        <title>Bacterial strain from lacustrine sediment.</title>
        <authorList>
            <person name="Petit C."/>
            <person name="Fadhlaoui K."/>
        </authorList>
    </citation>
    <scope>NUCLEOTIDE SEQUENCE [LARGE SCALE GENOMIC DNA]</scope>
    <source>
        <strain evidence="17 18">IPX-CK</strain>
    </source>
</reference>
<protein>
    <recommendedName>
        <fullName evidence="3">histidine kinase</fullName>
        <ecNumber evidence="3">2.7.13.3</ecNumber>
    </recommendedName>
</protein>
<dbReference type="InterPro" id="IPR003594">
    <property type="entry name" value="HATPase_dom"/>
</dbReference>
<keyword evidence="13 14" id="KW-0472">Membrane</keyword>
<evidence type="ECO:0000256" key="9">
    <source>
        <dbReference type="ARBA" id="ARBA00022777"/>
    </source>
</evidence>
<evidence type="ECO:0000256" key="7">
    <source>
        <dbReference type="ARBA" id="ARBA00022692"/>
    </source>
</evidence>
<keyword evidence="10" id="KW-0067">ATP-binding</keyword>
<dbReference type="Gene3D" id="3.30.565.10">
    <property type="entry name" value="Histidine kinase-like ATPase, C-terminal domain"/>
    <property type="match status" value="1"/>
</dbReference>
<evidence type="ECO:0000259" key="16">
    <source>
        <dbReference type="PROSITE" id="PS50885"/>
    </source>
</evidence>
<keyword evidence="11 14" id="KW-1133">Transmembrane helix</keyword>
<keyword evidence="8" id="KW-0547">Nucleotide-binding</keyword>
<accession>A0ABZ3EX25</accession>
<dbReference type="InterPro" id="IPR050640">
    <property type="entry name" value="Bact_2-comp_sensor_kinase"/>
</dbReference>
<keyword evidence="12" id="KW-0902">Two-component regulatory system</keyword>
<dbReference type="SMART" id="SM00387">
    <property type="entry name" value="HATPase_c"/>
    <property type="match status" value="1"/>
</dbReference>
<dbReference type="InterPro" id="IPR010559">
    <property type="entry name" value="Sig_transdc_His_kin_internal"/>
</dbReference>
<dbReference type="GO" id="GO:0016301">
    <property type="term" value="F:kinase activity"/>
    <property type="evidence" value="ECO:0007669"/>
    <property type="project" value="UniProtKB-KW"/>
</dbReference>
<dbReference type="PROSITE" id="PS50885">
    <property type="entry name" value="HAMP"/>
    <property type="match status" value="1"/>
</dbReference>
<keyword evidence="6" id="KW-0808">Transferase</keyword>
<evidence type="ECO:0000256" key="2">
    <source>
        <dbReference type="ARBA" id="ARBA00004651"/>
    </source>
</evidence>
<dbReference type="InterPro" id="IPR003660">
    <property type="entry name" value="HAMP_dom"/>
</dbReference>
<dbReference type="Gene3D" id="6.10.340.10">
    <property type="match status" value="1"/>
</dbReference>
<dbReference type="Proteomes" id="UP001451571">
    <property type="component" value="Chromosome"/>
</dbReference>
<evidence type="ECO:0000313" key="18">
    <source>
        <dbReference type="Proteomes" id="UP001451571"/>
    </source>
</evidence>
<evidence type="ECO:0000256" key="8">
    <source>
        <dbReference type="ARBA" id="ARBA00022741"/>
    </source>
</evidence>
<evidence type="ECO:0000259" key="15">
    <source>
        <dbReference type="PROSITE" id="PS50109"/>
    </source>
</evidence>
<evidence type="ECO:0000256" key="12">
    <source>
        <dbReference type="ARBA" id="ARBA00023012"/>
    </source>
</evidence>
<dbReference type="CDD" id="cd06225">
    <property type="entry name" value="HAMP"/>
    <property type="match status" value="1"/>
</dbReference>
<evidence type="ECO:0000256" key="4">
    <source>
        <dbReference type="ARBA" id="ARBA00022475"/>
    </source>
</evidence>
<dbReference type="Pfam" id="PF02518">
    <property type="entry name" value="HATPase_c"/>
    <property type="match status" value="1"/>
</dbReference>
<evidence type="ECO:0000313" key="17">
    <source>
        <dbReference type="EMBL" id="XAH73872.1"/>
    </source>
</evidence>
<dbReference type="Pfam" id="PF06580">
    <property type="entry name" value="His_kinase"/>
    <property type="match status" value="1"/>
</dbReference>
<feature type="transmembrane region" description="Helical" evidence="14">
    <location>
        <begin position="21"/>
        <end position="42"/>
    </location>
</feature>
<gene>
    <name evidence="17" type="ORF">V6984_20600</name>
</gene>
<dbReference type="PANTHER" id="PTHR34220:SF11">
    <property type="entry name" value="SENSOR PROTEIN KINASE HPTS"/>
    <property type="match status" value="1"/>
</dbReference>
<comment type="catalytic activity">
    <reaction evidence="1">
        <text>ATP + protein L-histidine = ADP + protein N-phospho-L-histidine.</text>
        <dbReference type="EC" id="2.7.13.3"/>
    </reaction>
</comment>
<dbReference type="Pfam" id="PF00672">
    <property type="entry name" value="HAMP"/>
    <property type="match status" value="1"/>
</dbReference>
<dbReference type="SUPFAM" id="SSF158472">
    <property type="entry name" value="HAMP domain-like"/>
    <property type="match status" value="1"/>
</dbReference>
<evidence type="ECO:0000256" key="6">
    <source>
        <dbReference type="ARBA" id="ARBA00022679"/>
    </source>
</evidence>
<dbReference type="EC" id="2.7.13.3" evidence="3"/>
<evidence type="ECO:0000256" key="5">
    <source>
        <dbReference type="ARBA" id="ARBA00022553"/>
    </source>
</evidence>
<keyword evidence="9 17" id="KW-0418">Kinase</keyword>
<dbReference type="RefSeq" id="WP_342757473.1">
    <property type="nucleotide sequence ID" value="NZ_CP146256.1"/>
</dbReference>
<proteinExistence type="predicted"/>
<evidence type="ECO:0000256" key="3">
    <source>
        <dbReference type="ARBA" id="ARBA00012438"/>
    </source>
</evidence>
<organism evidence="17 18">
    <name type="scientific">Kineothrix sedimenti</name>
    <dbReference type="NCBI Taxonomy" id="3123317"/>
    <lineage>
        <taxon>Bacteria</taxon>
        <taxon>Bacillati</taxon>
        <taxon>Bacillota</taxon>
        <taxon>Clostridia</taxon>
        <taxon>Lachnospirales</taxon>
        <taxon>Lachnospiraceae</taxon>
        <taxon>Kineothrix</taxon>
    </lineage>
</organism>
<evidence type="ECO:0000256" key="10">
    <source>
        <dbReference type="ARBA" id="ARBA00022840"/>
    </source>
</evidence>
<keyword evidence="7 14" id="KW-0812">Transmembrane</keyword>
<dbReference type="PROSITE" id="PS50109">
    <property type="entry name" value="HIS_KIN"/>
    <property type="match status" value="1"/>
</dbReference>
<dbReference type="InterPro" id="IPR036890">
    <property type="entry name" value="HATPase_C_sf"/>
</dbReference>
<dbReference type="PANTHER" id="PTHR34220">
    <property type="entry name" value="SENSOR HISTIDINE KINASE YPDA"/>
    <property type="match status" value="1"/>
</dbReference>
<feature type="domain" description="Histidine kinase" evidence="15">
    <location>
        <begin position="389"/>
        <end position="498"/>
    </location>
</feature>
<evidence type="ECO:0000256" key="11">
    <source>
        <dbReference type="ARBA" id="ARBA00022989"/>
    </source>
</evidence>
<evidence type="ECO:0000256" key="13">
    <source>
        <dbReference type="ARBA" id="ARBA00023136"/>
    </source>
</evidence>
<dbReference type="EMBL" id="CP146256">
    <property type="protein sequence ID" value="XAH73872.1"/>
    <property type="molecule type" value="Genomic_DNA"/>
</dbReference>
<dbReference type="SUPFAM" id="SSF55874">
    <property type="entry name" value="ATPase domain of HSP90 chaperone/DNA topoisomerase II/histidine kinase"/>
    <property type="match status" value="1"/>
</dbReference>
<evidence type="ECO:0000256" key="1">
    <source>
        <dbReference type="ARBA" id="ARBA00000085"/>
    </source>
</evidence>